<dbReference type="Pfam" id="PF01183">
    <property type="entry name" value="Glyco_hydro_25"/>
    <property type="match status" value="1"/>
</dbReference>
<gene>
    <name evidence="5" type="ORF">IV59_GL000519</name>
</gene>
<evidence type="ECO:0000313" key="6">
    <source>
        <dbReference type="Proteomes" id="UP000051884"/>
    </source>
</evidence>
<dbReference type="InterPro" id="IPR018077">
    <property type="entry name" value="Glyco_hydro_fam25_subgr"/>
</dbReference>
<proteinExistence type="inferred from homology"/>
<dbReference type="PANTHER" id="PTHR34135:SF2">
    <property type="entry name" value="LYSOZYME"/>
    <property type="match status" value="1"/>
</dbReference>
<dbReference type="PROSITE" id="PS51904">
    <property type="entry name" value="GLYCOSYL_HYDROL_F25_2"/>
    <property type="match status" value="1"/>
</dbReference>
<comment type="caution">
    <text evidence="5">The sequence shown here is derived from an EMBL/GenBank/DDBJ whole genome shotgun (WGS) entry which is preliminary data.</text>
</comment>
<dbReference type="InterPro" id="IPR017853">
    <property type="entry name" value="GH"/>
</dbReference>
<organism evidence="5 6">
    <name type="scientific">Paucilactobacillus hokkaidonensis</name>
    <dbReference type="NCBI Taxonomy" id="1193095"/>
    <lineage>
        <taxon>Bacteria</taxon>
        <taxon>Bacillati</taxon>
        <taxon>Bacillota</taxon>
        <taxon>Bacilli</taxon>
        <taxon>Lactobacillales</taxon>
        <taxon>Lactobacillaceae</taxon>
        <taxon>Paucilactobacillus</taxon>
    </lineage>
</organism>
<protein>
    <submittedName>
        <fullName evidence="5">Lyzozyme M1</fullName>
    </submittedName>
</protein>
<dbReference type="SUPFAM" id="SSF69360">
    <property type="entry name" value="Cell wall binding repeat"/>
    <property type="match status" value="2"/>
</dbReference>
<feature type="compositionally biased region" description="Polar residues" evidence="4">
    <location>
        <begin position="1"/>
        <end position="26"/>
    </location>
</feature>
<dbReference type="EMBL" id="JQCH01000014">
    <property type="protein sequence ID" value="KRO09558.1"/>
    <property type="molecule type" value="Genomic_DNA"/>
</dbReference>
<dbReference type="Gene3D" id="3.20.20.80">
    <property type="entry name" value="Glycosidases"/>
    <property type="match status" value="1"/>
</dbReference>
<evidence type="ECO:0000313" key="5">
    <source>
        <dbReference type="EMBL" id="KRO09558.1"/>
    </source>
</evidence>
<evidence type="ECO:0000256" key="1">
    <source>
        <dbReference type="ARBA" id="ARBA00010646"/>
    </source>
</evidence>
<evidence type="ECO:0000256" key="4">
    <source>
        <dbReference type="SAM" id="MobiDB-lite"/>
    </source>
</evidence>
<dbReference type="Gene3D" id="2.10.270.10">
    <property type="entry name" value="Cholin Binding"/>
    <property type="match status" value="3"/>
</dbReference>
<evidence type="ECO:0000256" key="3">
    <source>
        <dbReference type="ARBA" id="ARBA00023295"/>
    </source>
</evidence>
<evidence type="ECO:0000256" key="2">
    <source>
        <dbReference type="ARBA" id="ARBA00022801"/>
    </source>
</evidence>
<keyword evidence="3" id="KW-0326">Glycosidase</keyword>
<reference evidence="5 6" key="1">
    <citation type="journal article" date="2015" name="Genome Announc.">
        <title>Expanding the biotechnology potential of lactobacilli through comparative genomics of 213 strains and associated genera.</title>
        <authorList>
            <person name="Sun Z."/>
            <person name="Harris H.M."/>
            <person name="McCann A."/>
            <person name="Guo C."/>
            <person name="Argimon S."/>
            <person name="Zhang W."/>
            <person name="Yang X."/>
            <person name="Jeffery I.B."/>
            <person name="Cooney J.C."/>
            <person name="Kagawa T.F."/>
            <person name="Liu W."/>
            <person name="Song Y."/>
            <person name="Salvetti E."/>
            <person name="Wrobel A."/>
            <person name="Rasinkangas P."/>
            <person name="Parkhill J."/>
            <person name="Rea M.C."/>
            <person name="O'Sullivan O."/>
            <person name="Ritari J."/>
            <person name="Douillard F.P."/>
            <person name="Paul Ross R."/>
            <person name="Yang R."/>
            <person name="Briner A.E."/>
            <person name="Felis G.E."/>
            <person name="de Vos W.M."/>
            <person name="Barrangou R."/>
            <person name="Klaenhammer T.R."/>
            <person name="Caufield P.W."/>
            <person name="Cui Y."/>
            <person name="Zhang H."/>
            <person name="O'Toole P.W."/>
        </authorList>
    </citation>
    <scope>NUCLEOTIDE SEQUENCE [LARGE SCALE GENOMIC DNA]</scope>
    <source>
        <strain evidence="5 6">DSM 26202</strain>
    </source>
</reference>
<dbReference type="SMART" id="SM00641">
    <property type="entry name" value="Glyco_25"/>
    <property type="match status" value="1"/>
</dbReference>
<dbReference type="Proteomes" id="UP000051884">
    <property type="component" value="Unassembled WGS sequence"/>
</dbReference>
<accession>A0ABR5Q8B3</accession>
<keyword evidence="2" id="KW-0378">Hydrolase</keyword>
<keyword evidence="6" id="KW-1185">Reference proteome</keyword>
<sequence>MATSVSADVNDGSQTSASTVSADNTISSSSAVTLSSSSSENSGVGTVDSSSSSNITNANNSDTDVANSSSATTGTNMVSSVSDVKSSSNSVATSDLGNVSDEQASTAKAYAASAYAASGADQVITRVDATATVDNGWTTESGVQYYYQNGQKANGYINDGSNWYLFKDGVRQSDVQEWAGTYYYFDHNTYLRVDNAYMKSNWGDYYLFGSDGRVATDVQKWAGTYYYFDHNTFLRVDNAYMKSNWGSYYLFGPNGSIQTEVQKWAGTYYYFDRYTYLRRTNAYLKSQWGDYYLFGSDGRIATDVQKWAGTYYYFDHHTYLRVDNKYVKSNWGNWYLFKSDGRIASGWYTYGYSSYYFNPNTYLLEKVVSSKASGEVDGWTIGDPMRPQVAAVDISSYQSGLTQANYNTLKSLGVKTVIVKLTEGTTYNNPYAANQIKQAEAAGLNVAVYDYAKFNSMSTAASEANYMVAYLEKYGISKSTTIIADMEDTSTYSSTVAQDLNQFWSTLNVSGYTAHVVYTYVSYKYRDAVVSTVGQNNTWIAQYPYSPLVNTTWNSSYGAWQVSSQAYIPGYSGNVDVSVDYNGLLANM</sequence>
<feature type="compositionally biased region" description="Polar residues" evidence="4">
    <location>
        <begin position="65"/>
        <end position="77"/>
    </location>
</feature>
<dbReference type="InterPro" id="IPR002053">
    <property type="entry name" value="Glyco_hydro_25"/>
</dbReference>
<dbReference type="PANTHER" id="PTHR34135">
    <property type="entry name" value="LYSOZYME"/>
    <property type="match status" value="1"/>
</dbReference>
<feature type="compositionally biased region" description="Low complexity" evidence="4">
    <location>
        <begin position="78"/>
        <end position="94"/>
    </location>
</feature>
<feature type="region of interest" description="Disordered" evidence="4">
    <location>
        <begin position="1"/>
        <end position="96"/>
    </location>
</feature>
<comment type="similarity">
    <text evidence="1">Belongs to the glycosyl hydrolase 25 family.</text>
</comment>
<dbReference type="SUPFAM" id="SSF51445">
    <property type="entry name" value="(Trans)glycosidases"/>
    <property type="match status" value="1"/>
</dbReference>
<dbReference type="RefSeq" id="WP_052467268.1">
    <property type="nucleotide sequence ID" value="NZ_JQCH01000014.1"/>
</dbReference>
<name>A0ABR5Q8B3_9LACO</name>
<feature type="compositionally biased region" description="Low complexity" evidence="4">
    <location>
        <begin position="27"/>
        <end position="64"/>
    </location>
</feature>